<dbReference type="InterPro" id="IPR000835">
    <property type="entry name" value="HTH_MarR-typ"/>
</dbReference>
<reference evidence="3 5" key="1">
    <citation type="submission" date="2023-10" db="EMBL/GenBank/DDBJ databases">
        <title>Whole Genome based description of the genera Actinobaculum and Actinotignum reveals a complex phylogenetic relationship within the species included in the genus Actinotignum.</title>
        <authorList>
            <person name="Jensen C.S."/>
            <person name="Dargis R."/>
            <person name="Kemp M."/>
            <person name="Christensen J.J."/>
        </authorList>
    </citation>
    <scope>NUCLEOTIDE SEQUENCE</scope>
    <source>
        <strain evidence="4 5">SLA_B089</strain>
        <strain evidence="3">SLA_B245</strain>
    </source>
</reference>
<accession>A0AAW9HMW0</accession>
<evidence type="ECO:0000259" key="2">
    <source>
        <dbReference type="Pfam" id="PF04326"/>
    </source>
</evidence>
<dbReference type="Proteomes" id="UP001288320">
    <property type="component" value="Unassembled WGS sequence"/>
</dbReference>
<sequence>MVNLGNESETLEFKKTTSELKEACVSIAAMLNKHGLGTVLFGIKPDGTAIGQDVSEATLRSISRTIAESIKPQVYPTITTEVLDGVSVVKVEVNGNDIPYSARGRYYLRTADEDRPVTPAALRDFFVKASSVVSWEAADSGVSVDRLDKEVFRQFVRDGLKAGRLPESDEPSERVLDRLGLTVNGNLNNAGNLLFGSGSPVSLKMAVFATPEKLTFLDIKHADSNIYRLLETAEKYVLANIRWRSEIFSGSREEVPEIPAPAVREIIANSFAHADYRARGVCHEVCVYSDRITVFSPGSFANQHSPEGYIDGVLPSLPRNPLIAKTLYLGRKIEQFGSGLKRVASLCDDADVPYEFTNLDVGFTVALMRGTDDRIGTGVAIDVTLNSTEMAVLALLTQSPQQTRQELAEKISKTARTVQRALNTLAMKGYIRREGSKANPEWRVL</sequence>
<dbReference type="RefSeq" id="WP_159454968.1">
    <property type="nucleotide sequence ID" value="NZ_CAUPFC010000004.1"/>
</dbReference>
<feature type="domain" description="HTH marR-type" evidence="1">
    <location>
        <begin position="385"/>
        <end position="437"/>
    </location>
</feature>
<dbReference type="InterPro" id="IPR007421">
    <property type="entry name" value="Schlafen_AlbA_2_dom"/>
</dbReference>
<dbReference type="PANTHER" id="PTHR30595:SF6">
    <property type="entry name" value="SCHLAFEN ALBA-2 DOMAIN-CONTAINING PROTEIN"/>
    <property type="match status" value="1"/>
</dbReference>
<dbReference type="InterPro" id="IPR036388">
    <property type="entry name" value="WH-like_DNA-bd_sf"/>
</dbReference>
<dbReference type="GO" id="GO:0003700">
    <property type="term" value="F:DNA-binding transcription factor activity"/>
    <property type="evidence" value="ECO:0007669"/>
    <property type="project" value="InterPro"/>
</dbReference>
<dbReference type="Pfam" id="PF04326">
    <property type="entry name" value="SLFN_AlbA_2"/>
    <property type="match status" value="1"/>
</dbReference>
<proteinExistence type="predicted"/>
<gene>
    <name evidence="3" type="ORF">R6G74_02160</name>
    <name evidence="4" type="ORF">R6P33_04190</name>
</gene>
<dbReference type="Proteomes" id="UP001284901">
    <property type="component" value="Unassembled WGS sequence"/>
</dbReference>
<dbReference type="AlphaFoldDB" id="A0AAW9HMW0"/>
<keyword evidence="5" id="KW-1185">Reference proteome</keyword>
<evidence type="ECO:0000313" key="5">
    <source>
        <dbReference type="Proteomes" id="UP001284901"/>
    </source>
</evidence>
<dbReference type="SUPFAM" id="SSF46785">
    <property type="entry name" value="Winged helix' DNA-binding domain"/>
    <property type="match status" value="1"/>
</dbReference>
<evidence type="ECO:0000313" key="4">
    <source>
        <dbReference type="EMBL" id="MDY5146222.1"/>
    </source>
</evidence>
<dbReference type="InterPro" id="IPR036390">
    <property type="entry name" value="WH_DNA-bd_sf"/>
</dbReference>
<dbReference type="Gene3D" id="3.30.950.30">
    <property type="entry name" value="Schlafen, AAA domain"/>
    <property type="match status" value="1"/>
</dbReference>
<evidence type="ECO:0000313" key="6">
    <source>
        <dbReference type="Proteomes" id="UP001288320"/>
    </source>
</evidence>
<evidence type="ECO:0000313" key="3">
    <source>
        <dbReference type="EMBL" id="MDY5140123.1"/>
    </source>
</evidence>
<dbReference type="EMBL" id="JAWNFY010000009">
    <property type="protein sequence ID" value="MDY5146222.1"/>
    <property type="molecule type" value="Genomic_DNA"/>
</dbReference>
<dbReference type="InterPro" id="IPR038461">
    <property type="entry name" value="Schlafen_AlbA_2_dom_sf"/>
</dbReference>
<dbReference type="Gene3D" id="1.10.10.10">
    <property type="entry name" value="Winged helix-like DNA-binding domain superfamily/Winged helix DNA-binding domain"/>
    <property type="match status" value="1"/>
</dbReference>
<name>A0AAW9HMW0_9ACTO</name>
<evidence type="ECO:0000259" key="1">
    <source>
        <dbReference type="Pfam" id="PF01047"/>
    </source>
</evidence>
<comment type="caution">
    <text evidence="3">The sequence shown here is derived from an EMBL/GenBank/DDBJ whole genome shotgun (WGS) entry which is preliminary data.</text>
</comment>
<dbReference type="InterPro" id="IPR038475">
    <property type="entry name" value="RecG_C_sf"/>
</dbReference>
<feature type="domain" description="Schlafen AlbA-2" evidence="2">
    <location>
        <begin position="7"/>
        <end position="117"/>
    </location>
</feature>
<dbReference type="PANTHER" id="PTHR30595">
    <property type="entry name" value="GLPR-RELATED TRANSCRIPTIONAL REPRESSOR"/>
    <property type="match status" value="1"/>
</dbReference>
<dbReference type="Pfam" id="PF01047">
    <property type="entry name" value="MarR"/>
    <property type="match status" value="1"/>
</dbReference>
<protein>
    <submittedName>
        <fullName evidence="3">DNA binding domain-containing protein</fullName>
    </submittedName>
</protein>
<dbReference type="EMBL" id="JAWNFV010000003">
    <property type="protein sequence ID" value="MDY5140123.1"/>
    <property type="molecule type" value="Genomic_DNA"/>
</dbReference>
<dbReference type="Gene3D" id="3.30.565.60">
    <property type="match status" value="1"/>
</dbReference>
<dbReference type="Pfam" id="PF13749">
    <property type="entry name" value="HATPase_c_4"/>
    <property type="match status" value="1"/>
</dbReference>
<organism evidence="3 6">
    <name type="scientific">Actinotignum timonense</name>
    <dbReference type="NCBI Taxonomy" id="1870995"/>
    <lineage>
        <taxon>Bacteria</taxon>
        <taxon>Bacillati</taxon>
        <taxon>Actinomycetota</taxon>
        <taxon>Actinomycetes</taxon>
        <taxon>Actinomycetales</taxon>
        <taxon>Actinomycetaceae</taxon>
        <taxon>Actinotignum</taxon>
    </lineage>
</organism>